<name>A0ABS0C9D7_9NOCA</name>
<evidence type="ECO:0008006" key="3">
    <source>
        <dbReference type="Google" id="ProtNLM"/>
    </source>
</evidence>
<dbReference type="RefSeq" id="WP_195033299.1">
    <property type="nucleotide sequence ID" value="NZ_JADLRE010000009.1"/>
</dbReference>
<sequence length="146" mass="16980">MSDIERLLLRLSAYLSEDFSIDSAREVRRRLDAVRNRVPFPPPDTIEQTPLRNLFDYLELKSHDAVLGRTQWLHGELAEIDRELLGALAETQRGGLTEHDIEEIDNLLWELRDRIDTFGPMDDGRWPLHCLIAYVDAKIKRSLETN</sequence>
<evidence type="ECO:0000313" key="2">
    <source>
        <dbReference type="Proteomes" id="UP000807309"/>
    </source>
</evidence>
<keyword evidence="2" id="KW-1185">Reference proteome</keyword>
<accession>A0ABS0C9D7</accession>
<dbReference type="EMBL" id="JADLRE010000009">
    <property type="protein sequence ID" value="MBF6226142.1"/>
    <property type="molecule type" value="Genomic_DNA"/>
</dbReference>
<organism evidence="1 2">
    <name type="scientific">Nocardia abscessus</name>
    <dbReference type="NCBI Taxonomy" id="120957"/>
    <lineage>
        <taxon>Bacteria</taxon>
        <taxon>Bacillati</taxon>
        <taxon>Actinomycetota</taxon>
        <taxon>Actinomycetes</taxon>
        <taxon>Mycobacteriales</taxon>
        <taxon>Nocardiaceae</taxon>
        <taxon>Nocardia</taxon>
    </lineage>
</organism>
<reference evidence="1 2" key="1">
    <citation type="submission" date="2020-10" db="EMBL/GenBank/DDBJ databases">
        <title>Identification of Nocardia species via Next-generation sequencing and recognition of intraspecies genetic diversity.</title>
        <authorList>
            <person name="Li P."/>
            <person name="Li P."/>
            <person name="Lu B."/>
        </authorList>
    </citation>
    <scope>NUCLEOTIDE SEQUENCE [LARGE SCALE GENOMIC DNA]</scope>
    <source>
        <strain evidence="1 2">N-11</strain>
    </source>
</reference>
<protein>
    <recommendedName>
        <fullName evidence="3">CdiI immunity protein domain-containing protein</fullName>
    </recommendedName>
</protein>
<proteinExistence type="predicted"/>
<gene>
    <name evidence="1" type="ORF">IU470_13670</name>
</gene>
<comment type="caution">
    <text evidence="1">The sequence shown here is derived from an EMBL/GenBank/DDBJ whole genome shotgun (WGS) entry which is preliminary data.</text>
</comment>
<dbReference type="Proteomes" id="UP000807309">
    <property type="component" value="Unassembled WGS sequence"/>
</dbReference>
<evidence type="ECO:0000313" key="1">
    <source>
        <dbReference type="EMBL" id="MBF6226142.1"/>
    </source>
</evidence>